<organism evidence="8 9">
    <name type="scientific">Gracilariopsis chorda</name>
    <dbReference type="NCBI Taxonomy" id="448386"/>
    <lineage>
        <taxon>Eukaryota</taxon>
        <taxon>Rhodophyta</taxon>
        <taxon>Florideophyceae</taxon>
        <taxon>Rhodymeniophycidae</taxon>
        <taxon>Gracilariales</taxon>
        <taxon>Gracilariaceae</taxon>
        <taxon>Gracilariopsis</taxon>
    </lineage>
</organism>
<dbReference type="Pfam" id="PF05761">
    <property type="entry name" value="5_nucleotid"/>
    <property type="match status" value="1"/>
</dbReference>
<keyword evidence="7" id="KW-0175">Coiled coil</keyword>
<accession>A0A2V3IGU2</accession>
<evidence type="ECO:0000256" key="7">
    <source>
        <dbReference type="SAM" id="Coils"/>
    </source>
</evidence>
<feature type="binding site" evidence="6">
    <location>
        <position position="45"/>
    </location>
    <ligand>
        <name>Mg(2+)</name>
        <dbReference type="ChEBI" id="CHEBI:18420"/>
    </ligand>
</feature>
<dbReference type="InterPro" id="IPR008380">
    <property type="entry name" value="HAD-SF_hydro_IG_5-nucl"/>
</dbReference>
<gene>
    <name evidence="8" type="ORF">BWQ96_09032</name>
</gene>
<dbReference type="PANTHER" id="PTHR12103:SF15">
    <property type="entry name" value="CYTOSOLIC PURINE 5'-NUCLEOTIDASE"/>
    <property type="match status" value="1"/>
</dbReference>
<dbReference type="GO" id="GO:0046872">
    <property type="term" value="F:metal ion binding"/>
    <property type="evidence" value="ECO:0007669"/>
    <property type="project" value="UniProtKB-KW"/>
</dbReference>
<evidence type="ECO:0000313" key="8">
    <source>
        <dbReference type="EMBL" id="PXF41272.1"/>
    </source>
</evidence>
<comment type="caution">
    <text evidence="8">The sequence shown here is derived from an EMBL/GenBank/DDBJ whole genome shotgun (WGS) entry which is preliminary data.</text>
</comment>
<name>A0A2V3IGU2_9FLOR</name>
<dbReference type="Gene3D" id="3.40.50.1000">
    <property type="entry name" value="HAD superfamily/HAD-like"/>
    <property type="match status" value="1"/>
</dbReference>
<dbReference type="PIRSF" id="PIRSF017434">
    <property type="entry name" value="Purine_5'-nucleotidase"/>
    <property type="match status" value="1"/>
</dbReference>
<keyword evidence="9" id="KW-1185">Reference proteome</keyword>
<evidence type="ECO:0000256" key="1">
    <source>
        <dbReference type="ARBA" id="ARBA00009589"/>
    </source>
</evidence>
<dbReference type="STRING" id="448386.A0A2V3IGU2"/>
<evidence type="ECO:0000256" key="2">
    <source>
        <dbReference type="ARBA" id="ARBA00022723"/>
    </source>
</evidence>
<feature type="binding site" evidence="6">
    <location>
        <position position="338"/>
    </location>
    <ligand>
        <name>Mg(2+)</name>
        <dbReference type="ChEBI" id="CHEBI:18420"/>
    </ligand>
</feature>
<dbReference type="Proteomes" id="UP000247409">
    <property type="component" value="Unassembled WGS sequence"/>
</dbReference>
<evidence type="ECO:0000256" key="5">
    <source>
        <dbReference type="PIRSR" id="PIRSR017434-1"/>
    </source>
</evidence>
<keyword evidence="3" id="KW-0378">Hydrolase</keyword>
<keyword evidence="2 6" id="KW-0479">Metal-binding</keyword>
<feature type="coiled-coil region" evidence="7">
    <location>
        <begin position="367"/>
        <end position="433"/>
    </location>
</feature>
<dbReference type="InterPro" id="IPR016695">
    <property type="entry name" value="Pur_nucleotidase"/>
</dbReference>
<keyword evidence="4 6" id="KW-0460">Magnesium</keyword>
<evidence type="ECO:0000313" key="9">
    <source>
        <dbReference type="Proteomes" id="UP000247409"/>
    </source>
</evidence>
<feature type="binding site" evidence="6">
    <location>
        <position position="47"/>
    </location>
    <ligand>
        <name>GMP</name>
        <dbReference type="ChEBI" id="CHEBI:58115"/>
    </ligand>
</feature>
<dbReference type="AlphaFoldDB" id="A0A2V3IGU2"/>
<comment type="cofactor">
    <cofactor evidence="6">
        <name>Mg(2+)</name>
        <dbReference type="ChEBI" id="CHEBI:18420"/>
    </cofactor>
    <text evidence="6">Binds 1 Mg(2+) ion per subunit.</text>
</comment>
<dbReference type="OrthoDB" id="10252832at2759"/>
<dbReference type="InterPro" id="IPR023214">
    <property type="entry name" value="HAD_sf"/>
</dbReference>
<evidence type="ECO:0000256" key="6">
    <source>
        <dbReference type="PIRSR" id="PIRSR017434-2"/>
    </source>
</evidence>
<comment type="similarity">
    <text evidence="1">Belongs to the 5'(3')-deoxyribonucleotidase family.</text>
</comment>
<dbReference type="InterPro" id="IPR036412">
    <property type="entry name" value="HAD-like_sf"/>
</dbReference>
<dbReference type="EMBL" id="NBIV01000225">
    <property type="protein sequence ID" value="PXF41272.1"/>
    <property type="molecule type" value="Genomic_DNA"/>
</dbReference>
<proteinExistence type="inferred from homology"/>
<dbReference type="PANTHER" id="PTHR12103">
    <property type="entry name" value="5'-NUCLEOTIDASE DOMAIN-CONTAINING"/>
    <property type="match status" value="1"/>
</dbReference>
<evidence type="ECO:0000256" key="3">
    <source>
        <dbReference type="ARBA" id="ARBA00022801"/>
    </source>
</evidence>
<dbReference type="GO" id="GO:0008253">
    <property type="term" value="F:5'-nucleotidase activity"/>
    <property type="evidence" value="ECO:0007669"/>
    <property type="project" value="TreeGrafter"/>
</dbReference>
<dbReference type="NCBIfam" id="TIGR02244">
    <property type="entry name" value="HAD-IG-Ncltidse"/>
    <property type="match status" value="1"/>
</dbReference>
<protein>
    <submittedName>
        <fullName evidence="8">Cytosolic purine 5'-nucleotidase</fullName>
    </submittedName>
</protein>
<dbReference type="SUPFAM" id="SSF56784">
    <property type="entry name" value="HAD-like"/>
    <property type="match status" value="1"/>
</dbReference>
<evidence type="ECO:0000256" key="4">
    <source>
        <dbReference type="ARBA" id="ARBA00022842"/>
    </source>
</evidence>
<feature type="active site" description="Nucleophile" evidence="5">
    <location>
        <position position="45"/>
    </location>
</feature>
<reference evidence="8 9" key="1">
    <citation type="journal article" date="2018" name="Mol. Biol. Evol.">
        <title>Analysis of the draft genome of the red seaweed Gracilariopsis chorda provides insights into genome size evolution in Rhodophyta.</title>
        <authorList>
            <person name="Lee J."/>
            <person name="Yang E.C."/>
            <person name="Graf L."/>
            <person name="Yang J.H."/>
            <person name="Qiu H."/>
            <person name="Zel Zion U."/>
            <person name="Chan C.X."/>
            <person name="Stephens T.G."/>
            <person name="Weber A.P.M."/>
            <person name="Boo G.H."/>
            <person name="Boo S.M."/>
            <person name="Kim K.M."/>
            <person name="Shin Y."/>
            <person name="Jung M."/>
            <person name="Lee S.J."/>
            <person name="Yim H.S."/>
            <person name="Lee J.H."/>
            <person name="Bhattacharya D."/>
            <person name="Yoon H.S."/>
        </authorList>
    </citation>
    <scope>NUCLEOTIDE SEQUENCE [LARGE SCALE GENOMIC DNA]</scope>
    <source>
        <strain evidence="8 9">SKKU-2015</strain>
        <tissue evidence="8">Whole body</tissue>
    </source>
</reference>
<feature type="active site" description="Proton donor" evidence="5">
    <location>
        <position position="47"/>
    </location>
</feature>
<sequence>MPRATLSYNSASPLLKSVPGSYPYRGEILCNRALNMSKIKAVGFDMDYTLAMYNSEQFETLSATLALEKLVNVLRYPKELLSVQYDHSYFIRGLVVDKERGNIIKLDRHKYVKRALHGFKVLSKEERTDIYDQITKSGGGFAEPRFAVLDAMFALPDAFLFGSVVQYKDDHPGEIAQDYKQIYRDVRSSVDMCHRDGSIKDLVAKEPKRFILRDPSLIPMLRKLKRSGRKVFLLTNSLWNYTDTVMSYLYEEGENGRWIDLFDVIITGSAKPAFLLNPRLPLFRCDPADGTLRNTEGVYGESAEEYLSRGKCFQGGNYTHLHDMLSVSNGTQLLYVGDHIYSDVLRTKRTLGWRTMLIVPELEHEINTLYDEKTRSLREEIEEMRDKRNDIDEWVDRLEGELVSDENVTPARSAHVRQELSTARKELQSSREQIGTRVEEYHGRFHRIWGQLFKTGMQNSRFAEQVENYACLYTSRVTNIGLVSPEMYWRAMNDLMPHDRLSKSPMYRVLSRRAEPGCSKFVDE</sequence>